<dbReference type="AlphaFoldDB" id="A0A437AGX2"/>
<dbReference type="Proteomes" id="UP000283090">
    <property type="component" value="Unassembled WGS sequence"/>
</dbReference>
<dbReference type="VEuPathDB" id="FungiDB:DFL_001292"/>
<feature type="region of interest" description="Disordered" evidence="1">
    <location>
        <begin position="72"/>
        <end position="94"/>
    </location>
</feature>
<evidence type="ECO:0000256" key="1">
    <source>
        <dbReference type="SAM" id="MobiDB-lite"/>
    </source>
</evidence>
<name>A0A437AGX2_ARTFL</name>
<gene>
    <name evidence="2" type="ORF">DFL_001292</name>
</gene>
<protein>
    <submittedName>
        <fullName evidence="2">Uncharacterized protein</fullName>
    </submittedName>
</protein>
<feature type="region of interest" description="Disordered" evidence="1">
    <location>
        <begin position="170"/>
        <end position="203"/>
    </location>
</feature>
<keyword evidence="3" id="KW-1185">Reference proteome</keyword>
<organism evidence="2 3">
    <name type="scientific">Arthrobotrys flagrans</name>
    <name type="common">Nematode-trapping fungus</name>
    <name type="synonym">Trichothecium flagrans</name>
    <dbReference type="NCBI Taxonomy" id="97331"/>
    <lineage>
        <taxon>Eukaryota</taxon>
        <taxon>Fungi</taxon>
        <taxon>Dikarya</taxon>
        <taxon>Ascomycota</taxon>
        <taxon>Pezizomycotina</taxon>
        <taxon>Orbiliomycetes</taxon>
        <taxon>Orbiliales</taxon>
        <taxon>Orbiliaceae</taxon>
        <taxon>Arthrobotrys</taxon>
    </lineage>
</organism>
<proteinExistence type="predicted"/>
<accession>A0A437AGX2</accession>
<comment type="caution">
    <text evidence="2">The sequence shown here is derived from an EMBL/GenBank/DDBJ whole genome shotgun (WGS) entry which is preliminary data.</text>
</comment>
<evidence type="ECO:0000313" key="3">
    <source>
        <dbReference type="Proteomes" id="UP000283090"/>
    </source>
</evidence>
<feature type="compositionally biased region" description="Polar residues" evidence="1">
    <location>
        <begin position="173"/>
        <end position="184"/>
    </location>
</feature>
<evidence type="ECO:0000313" key="2">
    <source>
        <dbReference type="EMBL" id="RVD90318.1"/>
    </source>
</evidence>
<dbReference type="RefSeq" id="XP_067495862.1">
    <property type="nucleotide sequence ID" value="XM_067629886.1"/>
</dbReference>
<feature type="compositionally biased region" description="Polar residues" evidence="1">
    <location>
        <begin position="191"/>
        <end position="203"/>
    </location>
</feature>
<dbReference type="GeneID" id="93583603"/>
<sequence length="203" mass="22276">MSGDVELFFQFINGQVVLAPAPSDGSGPPLLAISNTGYLKKISKDHNHKYPTFNSLDIDFIHYYHHQQSSTSRYRHRRRYKTQPQVPTQQPPRRLTLDPALGAGDAYNPVSLGLEDFCTSLPGYELQSTITTTTTTTTSTFSTTSTSISTSTSETTTTPYVLTAHLLEEKGTPPNSLHTTSQSFPALAPASSPNLYSDQPQHP</sequence>
<reference evidence="2 3" key="1">
    <citation type="submission" date="2019-01" db="EMBL/GenBank/DDBJ databases">
        <title>Intercellular communication is required for trap formation in the nematode-trapping fungus Duddingtonia flagrans.</title>
        <authorList>
            <person name="Youssar L."/>
            <person name="Wernet V."/>
            <person name="Hensel N."/>
            <person name="Hildebrandt H.-G."/>
            <person name="Fischer R."/>
        </authorList>
    </citation>
    <scope>NUCLEOTIDE SEQUENCE [LARGE SCALE GENOMIC DNA]</scope>
    <source>
        <strain evidence="2 3">CBS H-5679</strain>
    </source>
</reference>
<feature type="compositionally biased region" description="Low complexity" evidence="1">
    <location>
        <begin position="82"/>
        <end position="92"/>
    </location>
</feature>
<dbReference type="EMBL" id="SAEB01000001">
    <property type="protein sequence ID" value="RVD90318.1"/>
    <property type="molecule type" value="Genomic_DNA"/>
</dbReference>